<proteinExistence type="predicted"/>
<name>T1HU82_RHOPR</name>
<dbReference type="AlphaFoldDB" id="T1HU82"/>
<dbReference type="EnsemblMetazoa" id="RPRC007602-RA">
    <property type="protein sequence ID" value="RPRC007602-PA"/>
    <property type="gene ID" value="RPRC007602"/>
</dbReference>
<dbReference type="HOGENOM" id="CLU_2888538_0_0_1"/>
<dbReference type="VEuPathDB" id="VectorBase:RPRC007602"/>
<reference evidence="1" key="1">
    <citation type="submission" date="2015-05" db="UniProtKB">
        <authorList>
            <consortium name="EnsemblMetazoa"/>
        </authorList>
    </citation>
    <scope>IDENTIFICATION</scope>
</reference>
<dbReference type="EMBL" id="ACPB03032994">
    <property type="status" value="NOT_ANNOTATED_CDS"/>
    <property type="molecule type" value="Genomic_DNA"/>
</dbReference>
<dbReference type="Proteomes" id="UP000015103">
    <property type="component" value="Unassembled WGS sequence"/>
</dbReference>
<evidence type="ECO:0000313" key="2">
    <source>
        <dbReference type="Proteomes" id="UP000015103"/>
    </source>
</evidence>
<protein>
    <submittedName>
        <fullName evidence="1">Uncharacterized protein</fullName>
    </submittedName>
</protein>
<dbReference type="InParanoid" id="T1HU82"/>
<keyword evidence="2" id="KW-1185">Reference proteome</keyword>
<sequence>MFGKKNPYYFIMKLAYLLLTATSKQWPLCFPLPVSVVERFDSISVNYGKKNDMGVFIRDSFHE</sequence>
<evidence type="ECO:0000313" key="1">
    <source>
        <dbReference type="EnsemblMetazoa" id="RPRC007602-PA"/>
    </source>
</evidence>
<organism evidence="1 2">
    <name type="scientific">Rhodnius prolixus</name>
    <name type="common">Triatomid bug</name>
    <dbReference type="NCBI Taxonomy" id="13249"/>
    <lineage>
        <taxon>Eukaryota</taxon>
        <taxon>Metazoa</taxon>
        <taxon>Ecdysozoa</taxon>
        <taxon>Arthropoda</taxon>
        <taxon>Hexapoda</taxon>
        <taxon>Insecta</taxon>
        <taxon>Pterygota</taxon>
        <taxon>Neoptera</taxon>
        <taxon>Paraneoptera</taxon>
        <taxon>Hemiptera</taxon>
        <taxon>Heteroptera</taxon>
        <taxon>Panheteroptera</taxon>
        <taxon>Cimicomorpha</taxon>
        <taxon>Reduviidae</taxon>
        <taxon>Triatominae</taxon>
        <taxon>Rhodnius</taxon>
    </lineage>
</organism>
<accession>T1HU82</accession>